<proteinExistence type="predicted"/>
<evidence type="ECO:0000313" key="1">
    <source>
        <dbReference type="EMBL" id="RNA30439.1"/>
    </source>
</evidence>
<dbReference type="EMBL" id="REGN01002088">
    <property type="protein sequence ID" value="RNA30439.1"/>
    <property type="molecule type" value="Genomic_DNA"/>
</dbReference>
<gene>
    <name evidence="1" type="ORF">BpHYR1_041528</name>
</gene>
<dbReference type="Proteomes" id="UP000276133">
    <property type="component" value="Unassembled WGS sequence"/>
</dbReference>
<comment type="caution">
    <text evidence="1">The sequence shown here is derived from an EMBL/GenBank/DDBJ whole genome shotgun (WGS) entry which is preliminary data.</text>
</comment>
<dbReference type="AlphaFoldDB" id="A0A3M7S438"/>
<reference evidence="1 2" key="1">
    <citation type="journal article" date="2018" name="Sci. Rep.">
        <title>Genomic signatures of local adaptation to the degree of environmental predictability in rotifers.</title>
        <authorList>
            <person name="Franch-Gras L."/>
            <person name="Hahn C."/>
            <person name="Garcia-Roger E.M."/>
            <person name="Carmona M.J."/>
            <person name="Serra M."/>
            <person name="Gomez A."/>
        </authorList>
    </citation>
    <scope>NUCLEOTIDE SEQUENCE [LARGE SCALE GENOMIC DNA]</scope>
    <source>
        <strain evidence="1">HYR1</strain>
    </source>
</reference>
<accession>A0A3M7S438</accession>
<sequence>MKTEFYYLDFLNRSSFEMYVYVFASKSLMIIVDYNSVDFLVETPFLSQISVALPKQRLQKLE</sequence>
<name>A0A3M7S438_BRAPC</name>
<evidence type="ECO:0000313" key="2">
    <source>
        <dbReference type="Proteomes" id="UP000276133"/>
    </source>
</evidence>
<organism evidence="1 2">
    <name type="scientific">Brachionus plicatilis</name>
    <name type="common">Marine rotifer</name>
    <name type="synonym">Brachionus muelleri</name>
    <dbReference type="NCBI Taxonomy" id="10195"/>
    <lineage>
        <taxon>Eukaryota</taxon>
        <taxon>Metazoa</taxon>
        <taxon>Spiralia</taxon>
        <taxon>Gnathifera</taxon>
        <taxon>Rotifera</taxon>
        <taxon>Eurotatoria</taxon>
        <taxon>Monogononta</taxon>
        <taxon>Pseudotrocha</taxon>
        <taxon>Ploima</taxon>
        <taxon>Brachionidae</taxon>
        <taxon>Brachionus</taxon>
    </lineage>
</organism>
<protein>
    <submittedName>
        <fullName evidence="1">Uncharacterized protein</fullName>
    </submittedName>
</protein>
<keyword evidence="2" id="KW-1185">Reference proteome</keyword>